<dbReference type="Ensembl" id="ENSPCET00000012062.1">
    <property type="protein sequence ID" value="ENSPCEP00000011667.1"/>
    <property type="gene ID" value="ENSPCEG00000009046.1"/>
</dbReference>
<dbReference type="Pfam" id="PF07648">
    <property type="entry name" value="Kazal_2"/>
    <property type="match status" value="1"/>
</dbReference>
<evidence type="ECO:0000256" key="2">
    <source>
        <dbReference type="ARBA" id="ARBA00018940"/>
    </source>
</evidence>
<sequence>MRHVVRKCGANATGSEPVLLRLLLPIVQPVYSISSPAPGSPLSDSEYQVFFSALMPSWKASVACHIRRTQGCHEPKVIRLDQYENHGWIPEGPICSDLPGASWFQTFCQFSQYRCANRKYYIKVRGEGSLEPGGGRELPGPSRVQPATATPEMFLPARKTIAKTGRAKQQHLEKSIQQLINSALSLESSLETGATQVPPGPATEQKGSIDSAQQGIPDTNTSGRYGGASAGRGQLPEYMSDVTDSKRFQCSTLHSSVKNQQETTDPRKATCCSSFCSFFCISLLALERDEALVILCYAMLEGICLSSAVTQAWKRMEARTLGFGDSVCDSLGRQHTDLCPDCAFCSLKREQCQGVSNLRRVHCDAGTFTAYIDPDISAQYQAMGNKAMGYYGMEVYGGLRADYWCGRLATHGCDDPRVMVWLQVEYAFFQGGDFPSQICDSDRVQHPNYCAFKSHQCLQRSLSTQKVITRFSHRRSTSLRTEPSLFRESALPTSLAYQLQCPPSLALSCARLFPSCRT</sequence>
<dbReference type="AlphaFoldDB" id="A0A8C8RW04"/>
<accession>A0A8C8RW04</accession>
<evidence type="ECO:0000259" key="10">
    <source>
        <dbReference type="Pfam" id="PF07648"/>
    </source>
</evidence>
<dbReference type="InterPro" id="IPR002350">
    <property type="entry name" value="Kazal_dom"/>
</dbReference>
<organism evidence="11 12">
    <name type="scientific">Pelusios castaneus</name>
    <name type="common">West African mud turtle</name>
    <dbReference type="NCBI Taxonomy" id="367368"/>
    <lineage>
        <taxon>Eukaryota</taxon>
        <taxon>Metazoa</taxon>
        <taxon>Chordata</taxon>
        <taxon>Craniata</taxon>
        <taxon>Vertebrata</taxon>
        <taxon>Euteleostomi</taxon>
        <taxon>Archelosauria</taxon>
        <taxon>Testudinata</taxon>
        <taxon>Testudines</taxon>
        <taxon>Pleurodira</taxon>
        <taxon>Pelomedusidae</taxon>
        <taxon>Pelusios</taxon>
    </lineage>
</organism>
<dbReference type="InterPro" id="IPR009865">
    <property type="entry name" value="Proacrosin-bd"/>
</dbReference>
<evidence type="ECO:0000256" key="4">
    <source>
        <dbReference type="ARBA" id="ARBA00022729"/>
    </source>
</evidence>
<dbReference type="GO" id="GO:0005634">
    <property type="term" value="C:nucleus"/>
    <property type="evidence" value="ECO:0007669"/>
    <property type="project" value="TreeGrafter"/>
</dbReference>
<dbReference type="PANTHER" id="PTHR21362:SF1">
    <property type="entry name" value="ACROSIN-BINDING PROTEIN"/>
    <property type="match status" value="1"/>
</dbReference>
<keyword evidence="4" id="KW-0732">Signal</keyword>
<evidence type="ECO:0000256" key="6">
    <source>
        <dbReference type="ARBA" id="ARBA00032734"/>
    </source>
</evidence>
<evidence type="ECO:0000256" key="8">
    <source>
        <dbReference type="ARBA" id="ARBA00045517"/>
    </source>
</evidence>
<comment type="function">
    <text evidence="8">Acrosomal protein that maintains proacrosin (pro-ACR) as an enzymatically inactive zymogen in the acrosome. Involved also in the acrosome formation.</text>
</comment>
<feature type="region of interest" description="Disordered" evidence="9">
    <location>
        <begin position="190"/>
        <end position="233"/>
    </location>
</feature>
<dbReference type="PANTHER" id="PTHR21362">
    <property type="entry name" value="ACROSIN-BINDING PROTEIN"/>
    <property type="match status" value="1"/>
</dbReference>
<comment type="subcellular location">
    <subcellularLocation>
        <location evidence="1">Cytoplasmic vesicle</location>
        <location evidence="1">Secretory vesicle</location>
        <location evidence="1">Acrosome</location>
    </subcellularLocation>
</comment>
<dbReference type="GO" id="GO:0001669">
    <property type="term" value="C:acrosomal vesicle"/>
    <property type="evidence" value="ECO:0007669"/>
    <property type="project" value="UniProtKB-SubCell"/>
</dbReference>
<dbReference type="Proteomes" id="UP000694393">
    <property type="component" value="Unplaced"/>
</dbReference>
<protein>
    <recommendedName>
        <fullName evidence="2">Acrosin-binding protein</fullName>
    </recommendedName>
    <alternativeName>
        <fullName evidence="6">Acrosin-binding protein, 60 kDa form</fullName>
    </alternativeName>
    <alternativeName>
        <fullName evidence="7">Proacrosin-binding protein sp32</fullName>
    </alternativeName>
</protein>
<reference evidence="11" key="1">
    <citation type="submission" date="2025-08" db="UniProtKB">
        <authorList>
            <consortium name="Ensembl"/>
        </authorList>
    </citation>
    <scope>IDENTIFICATION</scope>
</reference>
<reference evidence="11" key="2">
    <citation type="submission" date="2025-09" db="UniProtKB">
        <authorList>
            <consortium name="Ensembl"/>
        </authorList>
    </citation>
    <scope>IDENTIFICATION</scope>
</reference>
<proteinExistence type="predicted"/>
<keyword evidence="5" id="KW-0968">Cytoplasmic vesicle</keyword>
<evidence type="ECO:0000256" key="1">
    <source>
        <dbReference type="ARBA" id="ARBA00004218"/>
    </source>
</evidence>
<evidence type="ECO:0000256" key="7">
    <source>
        <dbReference type="ARBA" id="ARBA00033453"/>
    </source>
</evidence>
<evidence type="ECO:0000313" key="12">
    <source>
        <dbReference type="Proteomes" id="UP000694393"/>
    </source>
</evidence>
<feature type="domain" description="Kazal-like" evidence="10">
    <location>
        <begin position="436"/>
        <end position="464"/>
    </location>
</feature>
<keyword evidence="3" id="KW-0597">Phosphoprotein</keyword>
<keyword evidence="12" id="KW-1185">Reference proteome</keyword>
<evidence type="ECO:0000313" key="11">
    <source>
        <dbReference type="Ensembl" id="ENSPCEP00000011667.1"/>
    </source>
</evidence>
<name>A0A8C8RW04_9SAUR</name>
<evidence type="ECO:0000256" key="5">
    <source>
        <dbReference type="ARBA" id="ARBA00023329"/>
    </source>
</evidence>
<feature type="compositionally biased region" description="Polar residues" evidence="9">
    <location>
        <begin position="205"/>
        <end position="221"/>
    </location>
</feature>
<evidence type="ECO:0000256" key="9">
    <source>
        <dbReference type="SAM" id="MobiDB-lite"/>
    </source>
</evidence>
<evidence type="ECO:0000256" key="3">
    <source>
        <dbReference type="ARBA" id="ARBA00022553"/>
    </source>
</evidence>
<dbReference type="Pfam" id="PF07222">
    <property type="entry name" value="PBP_sp32"/>
    <property type="match status" value="1"/>
</dbReference>